<organism evidence="3 4">
    <name type="scientific">Trema orientale</name>
    <name type="common">Charcoal tree</name>
    <name type="synonym">Celtis orientalis</name>
    <dbReference type="NCBI Taxonomy" id="63057"/>
    <lineage>
        <taxon>Eukaryota</taxon>
        <taxon>Viridiplantae</taxon>
        <taxon>Streptophyta</taxon>
        <taxon>Embryophyta</taxon>
        <taxon>Tracheophyta</taxon>
        <taxon>Spermatophyta</taxon>
        <taxon>Magnoliopsida</taxon>
        <taxon>eudicotyledons</taxon>
        <taxon>Gunneridae</taxon>
        <taxon>Pentapetalae</taxon>
        <taxon>rosids</taxon>
        <taxon>fabids</taxon>
        <taxon>Rosales</taxon>
        <taxon>Cannabaceae</taxon>
        <taxon>Trema</taxon>
    </lineage>
</organism>
<feature type="signal peptide" evidence="2">
    <location>
        <begin position="1"/>
        <end position="17"/>
    </location>
</feature>
<evidence type="ECO:0000313" key="3">
    <source>
        <dbReference type="EMBL" id="PON83788.1"/>
    </source>
</evidence>
<sequence length="133" mass="14317">MILILTTLLLVMIVCTCVYKFHNTFTTSLSFSPSFAVANGLQKCPKSSLRSFSKDLFISIVAARLSVEICILDTKKCRDAQHSSCSAAVLSVLGIFSSGAIAMALYLEHCSSALASYQKSALYLEHAVPSNNA</sequence>
<evidence type="ECO:0000256" key="1">
    <source>
        <dbReference type="SAM" id="Phobius"/>
    </source>
</evidence>
<keyword evidence="2" id="KW-0732">Signal</keyword>
<keyword evidence="1" id="KW-0472">Membrane</keyword>
<dbReference type="EMBL" id="JXTC01000173">
    <property type="protein sequence ID" value="PON83788.1"/>
    <property type="molecule type" value="Genomic_DNA"/>
</dbReference>
<evidence type="ECO:0000313" key="4">
    <source>
        <dbReference type="Proteomes" id="UP000237000"/>
    </source>
</evidence>
<name>A0A2P5EE15_TREOI</name>
<evidence type="ECO:0000256" key="2">
    <source>
        <dbReference type="SAM" id="SignalP"/>
    </source>
</evidence>
<accession>A0A2P5EE15</accession>
<keyword evidence="4" id="KW-1185">Reference proteome</keyword>
<evidence type="ECO:0008006" key="5">
    <source>
        <dbReference type="Google" id="ProtNLM"/>
    </source>
</evidence>
<feature type="chain" id="PRO_5015190451" description="CASP-like protein" evidence="2">
    <location>
        <begin position="18"/>
        <end position="133"/>
    </location>
</feature>
<feature type="transmembrane region" description="Helical" evidence="1">
    <location>
        <begin position="86"/>
        <end position="107"/>
    </location>
</feature>
<reference evidence="4" key="1">
    <citation type="submission" date="2016-06" db="EMBL/GenBank/DDBJ databases">
        <title>Parallel loss of symbiosis genes in relatives of nitrogen-fixing non-legume Parasponia.</title>
        <authorList>
            <person name="Van Velzen R."/>
            <person name="Holmer R."/>
            <person name="Bu F."/>
            <person name="Rutten L."/>
            <person name="Van Zeijl A."/>
            <person name="Liu W."/>
            <person name="Santuari L."/>
            <person name="Cao Q."/>
            <person name="Sharma T."/>
            <person name="Shen D."/>
            <person name="Roswanjaya Y."/>
            <person name="Wardhani T."/>
            <person name="Kalhor M.S."/>
            <person name="Jansen J."/>
            <person name="Van den Hoogen J."/>
            <person name="Gungor B."/>
            <person name="Hartog M."/>
            <person name="Hontelez J."/>
            <person name="Verver J."/>
            <person name="Yang W.-C."/>
            <person name="Schijlen E."/>
            <person name="Repin R."/>
            <person name="Schilthuizen M."/>
            <person name="Schranz E."/>
            <person name="Heidstra R."/>
            <person name="Miyata K."/>
            <person name="Fedorova E."/>
            <person name="Kohlen W."/>
            <person name="Bisseling T."/>
            <person name="Smit S."/>
            <person name="Geurts R."/>
        </authorList>
    </citation>
    <scope>NUCLEOTIDE SEQUENCE [LARGE SCALE GENOMIC DNA]</scope>
    <source>
        <strain evidence="4">cv. RG33-2</strain>
    </source>
</reference>
<dbReference type="OrthoDB" id="10458923at2759"/>
<keyword evidence="1" id="KW-1133">Transmembrane helix</keyword>
<dbReference type="AlphaFoldDB" id="A0A2P5EE15"/>
<keyword evidence="1" id="KW-0812">Transmembrane</keyword>
<gene>
    <name evidence="3" type="ORF">TorRG33x02_204550</name>
</gene>
<proteinExistence type="predicted"/>
<comment type="caution">
    <text evidence="3">The sequence shown here is derived from an EMBL/GenBank/DDBJ whole genome shotgun (WGS) entry which is preliminary data.</text>
</comment>
<dbReference type="InParanoid" id="A0A2P5EE15"/>
<dbReference type="Proteomes" id="UP000237000">
    <property type="component" value="Unassembled WGS sequence"/>
</dbReference>
<protein>
    <recommendedName>
        <fullName evidence="5">CASP-like protein</fullName>
    </recommendedName>
</protein>